<sequence length="147" mass="16694">MAATATETVMKPETQSDESFHFPQGIAGFTDAKEFGFIYQGHGDIVCIQSIDQPEASFLLTPWDEKRLGPAPSLPKDQHECMQIKDEKDLMWMLVLNPFVDKQWVTANLKAPIALNLEARLGLQCIRPDIELTDIRYNWMPQPETSD</sequence>
<keyword evidence="4" id="KW-0282">Flagellum</keyword>
<dbReference type="GO" id="GO:0044780">
    <property type="term" value="P:bacterial-type flagellum assembly"/>
    <property type="evidence" value="ECO:0007669"/>
    <property type="project" value="InterPro"/>
</dbReference>
<evidence type="ECO:0000256" key="3">
    <source>
        <dbReference type="ARBA" id="ARBA00022845"/>
    </source>
</evidence>
<dbReference type="Gene3D" id="2.30.290.10">
    <property type="entry name" value="BH3618-like"/>
    <property type="match status" value="1"/>
</dbReference>
<dbReference type="SUPFAM" id="SSF141457">
    <property type="entry name" value="BH3618-like"/>
    <property type="match status" value="1"/>
</dbReference>
<evidence type="ECO:0000256" key="2">
    <source>
        <dbReference type="ARBA" id="ARBA00022795"/>
    </source>
</evidence>
<dbReference type="GO" id="GO:0006417">
    <property type="term" value="P:regulation of translation"/>
    <property type="evidence" value="ECO:0007669"/>
    <property type="project" value="UniProtKB-KW"/>
</dbReference>
<dbReference type="InterPro" id="IPR024046">
    <property type="entry name" value="Flagellar_assmbl_FliW_dom_sf"/>
</dbReference>
<reference evidence="4 5" key="1">
    <citation type="journal article" date="2017" name="Arch. Microbiol.">
        <title>Mariprofundus micogutta sp. nov., a novel iron-oxidizing zetaproteobacterium isolated from a deep-sea hydrothermal field at the Bayonnaise knoll of the Izu-Ogasawara arc, and a description of Mariprofundales ord. nov. and Zetaproteobacteria classis nov.</title>
        <authorList>
            <person name="Makita H."/>
            <person name="Tanaka E."/>
            <person name="Mitsunobu S."/>
            <person name="Miyazaki M."/>
            <person name="Nunoura T."/>
            <person name="Uematsu K."/>
            <person name="Takaki Y."/>
            <person name="Nishi S."/>
            <person name="Shimamura S."/>
            <person name="Takai K."/>
        </authorList>
    </citation>
    <scope>NUCLEOTIDE SEQUENCE [LARGE SCALE GENOMIC DNA]</scope>
    <source>
        <strain evidence="4 5">ET2</strain>
    </source>
</reference>
<dbReference type="STRING" id="1921010.MMIC_P0371"/>
<keyword evidence="1" id="KW-0963">Cytoplasm</keyword>
<keyword evidence="5" id="KW-1185">Reference proteome</keyword>
<accession>A0A1L8CKK0</accession>
<dbReference type="PANTHER" id="PTHR39190">
    <property type="entry name" value="FLAGELLAR ASSEMBLY FACTOR FLIW"/>
    <property type="match status" value="1"/>
</dbReference>
<proteinExistence type="predicted"/>
<name>A0A1L8CKK0_9PROT</name>
<evidence type="ECO:0000313" key="4">
    <source>
        <dbReference type="EMBL" id="GAV19437.1"/>
    </source>
</evidence>
<organism evidence="4 5">
    <name type="scientific">Mariprofundus micogutta</name>
    <dbReference type="NCBI Taxonomy" id="1921010"/>
    <lineage>
        <taxon>Bacteria</taxon>
        <taxon>Pseudomonadati</taxon>
        <taxon>Pseudomonadota</taxon>
        <taxon>Candidatius Mariprofundia</taxon>
        <taxon>Mariprofundales</taxon>
        <taxon>Mariprofundaceae</taxon>
        <taxon>Mariprofundus</taxon>
    </lineage>
</organism>
<keyword evidence="3" id="KW-0810">Translation regulation</keyword>
<dbReference type="Proteomes" id="UP000231632">
    <property type="component" value="Unassembled WGS sequence"/>
</dbReference>
<gene>
    <name evidence="4" type="ORF">MMIC_P0371</name>
</gene>
<dbReference type="Pfam" id="PF02623">
    <property type="entry name" value="FliW"/>
    <property type="match status" value="1"/>
</dbReference>
<dbReference type="RefSeq" id="WP_227819301.1">
    <property type="nucleotide sequence ID" value="NZ_BDFD01000002.1"/>
</dbReference>
<dbReference type="PANTHER" id="PTHR39190:SF1">
    <property type="entry name" value="FLAGELLAR ASSEMBLY FACTOR FLIW"/>
    <property type="match status" value="1"/>
</dbReference>
<keyword evidence="4" id="KW-0966">Cell projection</keyword>
<comment type="caution">
    <text evidence="4">The sequence shown here is derived from an EMBL/GenBank/DDBJ whole genome shotgun (WGS) entry which is preliminary data.</text>
</comment>
<evidence type="ECO:0000313" key="5">
    <source>
        <dbReference type="Proteomes" id="UP000231632"/>
    </source>
</evidence>
<evidence type="ECO:0000256" key="1">
    <source>
        <dbReference type="ARBA" id="ARBA00022490"/>
    </source>
</evidence>
<keyword evidence="4" id="KW-0969">Cilium</keyword>
<keyword evidence="2" id="KW-1005">Bacterial flagellum biogenesis</keyword>
<dbReference type="AlphaFoldDB" id="A0A1L8CKK0"/>
<protein>
    <submittedName>
        <fullName evidence="4">Flagellar assembly factor FliW</fullName>
    </submittedName>
</protein>
<dbReference type="EMBL" id="BDFD01000002">
    <property type="protein sequence ID" value="GAV19437.1"/>
    <property type="molecule type" value="Genomic_DNA"/>
</dbReference>
<dbReference type="InterPro" id="IPR003775">
    <property type="entry name" value="Flagellar_assembly_factor_FliW"/>
</dbReference>